<dbReference type="Gene3D" id="3.60.10.10">
    <property type="entry name" value="Endonuclease/exonuclease/phosphatase"/>
    <property type="match status" value="1"/>
</dbReference>
<dbReference type="InterPro" id="IPR034965">
    <property type="entry name" value="Deadenylase_nocturnin"/>
</dbReference>
<evidence type="ECO:0000256" key="7">
    <source>
        <dbReference type="ARBA" id="ARBA00022842"/>
    </source>
</evidence>
<evidence type="ECO:0000256" key="11">
    <source>
        <dbReference type="SAM" id="MobiDB-lite"/>
    </source>
</evidence>
<dbReference type="GO" id="GO:0005737">
    <property type="term" value="C:cytoplasm"/>
    <property type="evidence" value="ECO:0007669"/>
    <property type="project" value="UniProtKB-SubCell"/>
</dbReference>
<evidence type="ECO:0000313" key="13">
    <source>
        <dbReference type="EMBL" id="RXN26844.1"/>
    </source>
</evidence>
<comment type="similarity">
    <text evidence="3">Belongs to the CCR4/nocturin family.</text>
</comment>
<comment type="cofactor">
    <cofactor evidence="1">
        <name>Mg(2+)</name>
        <dbReference type="ChEBI" id="CHEBI:18420"/>
    </cofactor>
</comment>
<dbReference type="GO" id="GO:0006139">
    <property type="term" value="P:nucleobase-containing compound metabolic process"/>
    <property type="evidence" value="ECO:0007669"/>
    <property type="project" value="UniProtKB-ARBA"/>
</dbReference>
<dbReference type="GO" id="GO:0046872">
    <property type="term" value="F:metal ion binding"/>
    <property type="evidence" value="ECO:0007669"/>
    <property type="project" value="UniProtKB-KW"/>
</dbReference>
<keyword evidence="7" id="KW-0460">Magnesium</keyword>
<dbReference type="InterPro" id="IPR050410">
    <property type="entry name" value="CCR4/nocturin_mRNA_transcr"/>
</dbReference>
<evidence type="ECO:0000256" key="10">
    <source>
        <dbReference type="ARBA" id="ARBA00079931"/>
    </source>
</evidence>
<evidence type="ECO:0000256" key="9">
    <source>
        <dbReference type="ARBA" id="ARBA00023807"/>
    </source>
</evidence>
<dbReference type="CDD" id="cd09096">
    <property type="entry name" value="Deadenylase_nocturnin"/>
    <property type="match status" value="1"/>
</dbReference>
<evidence type="ECO:0000259" key="12">
    <source>
        <dbReference type="Pfam" id="PF03372"/>
    </source>
</evidence>
<keyword evidence="5" id="KW-0479">Metal-binding</keyword>
<keyword evidence="14" id="KW-1185">Reference proteome</keyword>
<evidence type="ECO:0000313" key="14">
    <source>
        <dbReference type="Proteomes" id="UP000290572"/>
    </source>
</evidence>
<accession>A0A498N596</accession>
<comment type="subcellular location">
    <subcellularLocation>
        <location evidence="2">Cytoplasm</location>
    </subcellularLocation>
</comment>
<dbReference type="PANTHER" id="PTHR12121:SF45">
    <property type="entry name" value="NOCTURNIN"/>
    <property type="match status" value="1"/>
</dbReference>
<organism evidence="13 14">
    <name type="scientific">Labeo rohita</name>
    <name type="common">Indian major carp</name>
    <name type="synonym">Cyprinus rohita</name>
    <dbReference type="NCBI Taxonomy" id="84645"/>
    <lineage>
        <taxon>Eukaryota</taxon>
        <taxon>Metazoa</taxon>
        <taxon>Chordata</taxon>
        <taxon>Craniata</taxon>
        <taxon>Vertebrata</taxon>
        <taxon>Euteleostomi</taxon>
        <taxon>Actinopterygii</taxon>
        <taxon>Neopterygii</taxon>
        <taxon>Teleostei</taxon>
        <taxon>Ostariophysi</taxon>
        <taxon>Cypriniformes</taxon>
        <taxon>Cyprinidae</taxon>
        <taxon>Labeoninae</taxon>
        <taxon>Labeonini</taxon>
        <taxon>Labeo</taxon>
    </lineage>
</organism>
<evidence type="ECO:0000256" key="4">
    <source>
        <dbReference type="ARBA" id="ARBA00022490"/>
    </source>
</evidence>
<keyword evidence="4" id="KW-0963">Cytoplasm</keyword>
<dbReference type="STRING" id="84645.A0A498N596"/>
<feature type="compositionally biased region" description="Basic and acidic residues" evidence="11">
    <location>
        <begin position="70"/>
        <end position="81"/>
    </location>
</feature>
<reference evidence="13 14" key="1">
    <citation type="submission" date="2018-03" db="EMBL/GenBank/DDBJ databases">
        <title>Draft genome sequence of Rohu Carp (Labeo rohita).</title>
        <authorList>
            <person name="Das P."/>
            <person name="Kushwaha B."/>
            <person name="Joshi C.G."/>
            <person name="Kumar D."/>
            <person name="Nagpure N.S."/>
            <person name="Sahoo L."/>
            <person name="Das S.P."/>
            <person name="Bit A."/>
            <person name="Patnaik S."/>
            <person name="Meher P.K."/>
            <person name="Jayasankar P."/>
            <person name="Koringa P.G."/>
            <person name="Patel N.V."/>
            <person name="Hinsu A.T."/>
            <person name="Kumar R."/>
            <person name="Pandey M."/>
            <person name="Agarwal S."/>
            <person name="Srivastava S."/>
            <person name="Singh M."/>
            <person name="Iquebal M.A."/>
            <person name="Jaiswal S."/>
            <person name="Angadi U.B."/>
            <person name="Kumar N."/>
            <person name="Raza M."/>
            <person name="Shah T.M."/>
            <person name="Rai A."/>
            <person name="Jena J.K."/>
        </authorList>
    </citation>
    <scope>NUCLEOTIDE SEQUENCE [LARGE SCALE GENOMIC DNA]</scope>
    <source>
        <strain evidence="13">DASCIFA01</strain>
        <tissue evidence="13">Testis</tissue>
    </source>
</reference>
<dbReference type="AlphaFoldDB" id="A0A498N596"/>
<dbReference type="GO" id="GO:0004535">
    <property type="term" value="F:poly(A)-specific ribonuclease activity"/>
    <property type="evidence" value="ECO:0007669"/>
    <property type="project" value="InterPro"/>
</dbReference>
<evidence type="ECO:0000256" key="5">
    <source>
        <dbReference type="ARBA" id="ARBA00022723"/>
    </source>
</evidence>
<evidence type="ECO:0000256" key="1">
    <source>
        <dbReference type="ARBA" id="ARBA00001946"/>
    </source>
</evidence>
<sequence>MSGFYFRKARVSFDCQTKPFTVLHSLAFITLNYGSKDCQPKKNNVSGPALFNAPSPRLGRSLFFITGDTSKETRSAEEKQPSEFTTLPQQRCSSSSNQVKLITRSARPFTSTLAQTLSSAALADPHVDADDYEYEQADPDALLRECEEVLRNRPPRLHRDFMMTRACSLQNASIRIMQWNILAQALGEGKDGFVRCPMEALNWSERKYLILEEILTYRPDVLCLQEVDHYFDTFQPVLASLGYQSSFCPKPCSPCLDVHNNNGPDGCALFFNRRRFQLLHTAHLRLSAMMLKTNQVAIVATLRCRLTGQIFSVAVTHLKARSGWEAFRSAQGAHLLQQLCDLTTQSHLEIDVENRTRDGEEGIPLVVCGDFNAEPSEEVYRRFMTSPLGLESAYKCLSEDGNTEPLYTSWKIRPSGESRSTLDYIWYSERAFQVDAVLRIPSEEQIGPDRLPSYHYPSDHLSLSLAPNEVHSYSITAQMVCYTKA</sequence>
<evidence type="ECO:0000256" key="2">
    <source>
        <dbReference type="ARBA" id="ARBA00004496"/>
    </source>
</evidence>
<evidence type="ECO:0000256" key="6">
    <source>
        <dbReference type="ARBA" id="ARBA00022801"/>
    </source>
</evidence>
<comment type="caution">
    <text evidence="13">The sequence shown here is derived from an EMBL/GenBank/DDBJ whole genome shotgun (WGS) entry which is preliminary data.</text>
</comment>
<dbReference type="SUPFAM" id="SSF56219">
    <property type="entry name" value="DNase I-like"/>
    <property type="match status" value="1"/>
</dbReference>
<dbReference type="Pfam" id="PF03372">
    <property type="entry name" value="Exo_endo_phos"/>
    <property type="match status" value="1"/>
</dbReference>
<evidence type="ECO:0000256" key="3">
    <source>
        <dbReference type="ARBA" id="ARBA00010774"/>
    </source>
</evidence>
<keyword evidence="8" id="KW-0090">Biological rhythms</keyword>
<name>A0A498N596_LABRO</name>
<dbReference type="InterPro" id="IPR036691">
    <property type="entry name" value="Endo/exonu/phosph_ase_sf"/>
</dbReference>
<dbReference type="FunFam" id="3.60.10.10:FF:000012">
    <property type="entry name" value="nocturnin isoform X2"/>
    <property type="match status" value="1"/>
</dbReference>
<evidence type="ECO:0000256" key="8">
    <source>
        <dbReference type="ARBA" id="ARBA00023108"/>
    </source>
</evidence>
<protein>
    <recommendedName>
        <fullName evidence="9">Nocturnin</fullName>
    </recommendedName>
    <alternativeName>
        <fullName evidence="10">Carbon catabolite repression 4-like protein</fullName>
    </alternativeName>
</protein>
<dbReference type="EMBL" id="QBIY01012131">
    <property type="protein sequence ID" value="RXN26844.1"/>
    <property type="molecule type" value="Genomic_DNA"/>
</dbReference>
<proteinExistence type="inferred from homology"/>
<feature type="domain" description="Endonuclease/exonuclease/phosphatase" evidence="12">
    <location>
        <begin position="177"/>
        <end position="460"/>
    </location>
</feature>
<dbReference type="GO" id="GO:0007623">
    <property type="term" value="P:circadian rhythm"/>
    <property type="evidence" value="ECO:0007669"/>
    <property type="project" value="InterPro"/>
</dbReference>
<dbReference type="Proteomes" id="UP000290572">
    <property type="component" value="Unassembled WGS sequence"/>
</dbReference>
<gene>
    <name evidence="13" type="ORF">ROHU_005576</name>
</gene>
<dbReference type="PANTHER" id="PTHR12121">
    <property type="entry name" value="CARBON CATABOLITE REPRESSOR PROTEIN 4"/>
    <property type="match status" value="1"/>
</dbReference>
<dbReference type="InterPro" id="IPR005135">
    <property type="entry name" value="Endo/exonuclease/phosphatase"/>
</dbReference>
<keyword evidence="6" id="KW-0378">Hydrolase</keyword>
<feature type="region of interest" description="Disordered" evidence="11">
    <location>
        <begin position="70"/>
        <end position="90"/>
    </location>
</feature>